<dbReference type="EMBL" id="MNCJ02000331">
    <property type="protein sequence ID" value="KAF5761817.1"/>
    <property type="molecule type" value="Genomic_DNA"/>
</dbReference>
<dbReference type="Gene3D" id="1.20.1280.50">
    <property type="match status" value="1"/>
</dbReference>
<organism evidence="2 3">
    <name type="scientific">Helianthus annuus</name>
    <name type="common">Common sunflower</name>
    <dbReference type="NCBI Taxonomy" id="4232"/>
    <lineage>
        <taxon>Eukaryota</taxon>
        <taxon>Viridiplantae</taxon>
        <taxon>Streptophyta</taxon>
        <taxon>Embryophyta</taxon>
        <taxon>Tracheophyta</taxon>
        <taxon>Spermatophyta</taxon>
        <taxon>Magnoliopsida</taxon>
        <taxon>eudicotyledons</taxon>
        <taxon>Gunneridae</taxon>
        <taxon>Pentapetalae</taxon>
        <taxon>asterids</taxon>
        <taxon>campanulids</taxon>
        <taxon>Asterales</taxon>
        <taxon>Asteraceae</taxon>
        <taxon>Asteroideae</taxon>
        <taxon>Heliantheae alliance</taxon>
        <taxon>Heliantheae</taxon>
        <taxon>Helianthus</taxon>
    </lineage>
</organism>
<evidence type="ECO:0000313" key="3">
    <source>
        <dbReference type="Proteomes" id="UP000215914"/>
    </source>
</evidence>
<feature type="domain" description="F-box" evidence="1">
    <location>
        <begin position="19"/>
        <end position="59"/>
    </location>
</feature>
<dbReference type="Proteomes" id="UP000215914">
    <property type="component" value="Unassembled WGS sequence"/>
</dbReference>
<name>A0A9K3GZL9_HELAN</name>
<accession>A0A9K3GZL9</accession>
<gene>
    <name evidence="2" type="ORF">HanXRQr2_Chr16g0769511</name>
</gene>
<dbReference type="SMART" id="SM00256">
    <property type="entry name" value="FBOX"/>
    <property type="match status" value="1"/>
</dbReference>
<proteinExistence type="predicted"/>
<evidence type="ECO:0000313" key="2">
    <source>
        <dbReference type="EMBL" id="KAF5761817.1"/>
    </source>
</evidence>
<dbReference type="AlphaFoldDB" id="A0A9K3GZL9"/>
<comment type="caution">
    <text evidence="2">The sequence shown here is derived from an EMBL/GenBank/DDBJ whole genome shotgun (WGS) entry which is preliminary data.</text>
</comment>
<reference evidence="2" key="1">
    <citation type="journal article" date="2017" name="Nature">
        <title>The sunflower genome provides insights into oil metabolism, flowering and Asterid evolution.</title>
        <authorList>
            <person name="Badouin H."/>
            <person name="Gouzy J."/>
            <person name="Grassa C.J."/>
            <person name="Murat F."/>
            <person name="Staton S.E."/>
            <person name="Cottret L."/>
            <person name="Lelandais-Briere C."/>
            <person name="Owens G.L."/>
            <person name="Carrere S."/>
            <person name="Mayjonade B."/>
            <person name="Legrand L."/>
            <person name="Gill N."/>
            <person name="Kane N.C."/>
            <person name="Bowers J.E."/>
            <person name="Hubner S."/>
            <person name="Bellec A."/>
            <person name="Berard A."/>
            <person name="Berges H."/>
            <person name="Blanchet N."/>
            <person name="Boniface M.C."/>
            <person name="Brunel D."/>
            <person name="Catrice O."/>
            <person name="Chaidir N."/>
            <person name="Claudel C."/>
            <person name="Donnadieu C."/>
            <person name="Faraut T."/>
            <person name="Fievet G."/>
            <person name="Helmstetter N."/>
            <person name="King M."/>
            <person name="Knapp S.J."/>
            <person name="Lai Z."/>
            <person name="Le Paslier M.C."/>
            <person name="Lippi Y."/>
            <person name="Lorenzon L."/>
            <person name="Mandel J.R."/>
            <person name="Marage G."/>
            <person name="Marchand G."/>
            <person name="Marquand E."/>
            <person name="Bret-Mestries E."/>
            <person name="Morien E."/>
            <person name="Nambeesan S."/>
            <person name="Nguyen T."/>
            <person name="Pegot-Espagnet P."/>
            <person name="Pouilly N."/>
            <person name="Raftis F."/>
            <person name="Sallet E."/>
            <person name="Schiex T."/>
            <person name="Thomas J."/>
            <person name="Vandecasteele C."/>
            <person name="Vares D."/>
            <person name="Vear F."/>
            <person name="Vautrin S."/>
            <person name="Crespi M."/>
            <person name="Mangin B."/>
            <person name="Burke J.M."/>
            <person name="Salse J."/>
            <person name="Munos S."/>
            <person name="Vincourt P."/>
            <person name="Rieseberg L.H."/>
            <person name="Langlade N.B."/>
        </authorList>
    </citation>
    <scope>NUCLEOTIDE SEQUENCE</scope>
    <source>
        <tissue evidence="2">Leaves</tissue>
    </source>
</reference>
<protein>
    <submittedName>
        <fullName evidence="2">F-box domain-containing protein</fullName>
    </submittedName>
</protein>
<dbReference type="SUPFAM" id="SSF81383">
    <property type="entry name" value="F-box domain"/>
    <property type="match status" value="1"/>
</dbReference>
<evidence type="ECO:0000259" key="1">
    <source>
        <dbReference type="SMART" id="SM00256"/>
    </source>
</evidence>
<keyword evidence="3" id="KW-1185">Reference proteome</keyword>
<dbReference type="InterPro" id="IPR001810">
    <property type="entry name" value="F-box_dom"/>
</dbReference>
<dbReference type="Pfam" id="PF00646">
    <property type="entry name" value="F-box"/>
    <property type="match status" value="1"/>
</dbReference>
<reference evidence="2" key="2">
    <citation type="submission" date="2020-06" db="EMBL/GenBank/DDBJ databases">
        <title>Helianthus annuus Genome sequencing and assembly Release 2.</title>
        <authorList>
            <person name="Gouzy J."/>
            <person name="Langlade N."/>
            <person name="Munos S."/>
        </authorList>
    </citation>
    <scope>NUCLEOTIDE SEQUENCE</scope>
    <source>
        <tissue evidence="2">Leaves</tissue>
    </source>
</reference>
<dbReference type="InterPro" id="IPR036047">
    <property type="entry name" value="F-box-like_dom_sf"/>
</dbReference>
<sequence length="74" mass="8791">MVHTRAQTKKMLHASISRFNDDLFTEILLRLPAASIFRFKSVSKHWRLLLSQKYFTQRMLIKLSCEPKVLKLDN</sequence>
<dbReference type="Gramene" id="mRNA:HanXRQr2_Chr16g0769511">
    <property type="protein sequence ID" value="mRNA:HanXRQr2_Chr16g0769511"/>
    <property type="gene ID" value="HanXRQr2_Chr16g0769511"/>
</dbReference>